<dbReference type="EMBL" id="LAZR01000154">
    <property type="protein sequence ID" value="KKN85831.1"/>
    <property type="molecule type" value="Genomic_DNA"/>
</dbReference>
<comment type="caution">
    <text evidence="2">The sequence shown here is derived from an EMBL/GenBank/DDBJ whole genome shotgun (WGS) entry which is preliminary data.</text>
</comment>
<keyword evidence="1" id="KW-0812">Transmembrane</keyword>
<evidence type="ECO:0000256" key="1">
    <source>
        <dbReference type="SAM" id="Phobius"/>
    </source>
</evidence>
<keyword evidence="1" id="KW-1133">Transmembrane helix</keyword>
<evidence type="ECO:0000313" key="2">
    <source>
        <dbReference type="EMBL" id="KKN85831.1"/>
    </source>
</evidence>
<organism evidence="2">
    <name type="scientific">marine sediment metagenome</name>
    <dbReference type="NCBI Taxonomy" id="412755"/>
    <lineage>
        <taxon>unclassified sequences</taxon>
        <taxon>metagenomes</taxon>
        <taxon>ecological metagenomes</taxon>
    </lineage>
</organism>
<proteinExistence type="predicted"/>
<keyword evidence="1" id="KW-0472">Membrane</keyword>
<sequence length="102" mass="11371">MNVDQLPTLRAVGQFLGVVLIGGLLLVVVWTLGSYLWRAVAVRRERRKALSHRVDEHGRPVPPVSRGLCHRCQRVAAMVYHLPSGEGLCENCYRPDDACPDP</sequence>
<reference evidence="2" key="1">
    <citation type="journal article" date="2015" name="Nature">
        <title>Complex archaea that bridge the gap between prokaryotes and eukaryotes.</title>
        <authorList>
            <person name="Spang A."/>
            <person name="Saw J.H."/>
            <person name="Jorgensen S.L."/>
            <person name="Zaremba-Niedzwiedzka K."/>
            <person name="Martijn J."/>
            <person name="Lind A.E."/>
            <person name="van Eijk R."/>
            <person name="Schleper C."/>
            <person name="Guy L."/>
            <person name="Ettema T.J."/>
        </authorList>
    </citation>
    <scope>NUCLEOTIDE SEQUENCE</scope>
</reference>
<dbReference type="AlphaFoldDB" id="A0A0F9WIQ0"/>
<feature type="transmembrane region" description="Helical" evidence="1">
    <location>
        <begin position="12"/>
        <end position="37"/>
    </location>
</feature>
<gene>
    <name evidence="2" type="ORF">LCGC14_0274480</name>
</gene>
<name>A0A0F9WIQ0_9ZZZZ</name>
<protein>
    <submittedName>
        <fullName evidence="2">Uncharacterized protein</fullName>
    </submittedName>
</protein>
<accession>A0A0F9WIQ0</accession>